<keyword evidence="2" id="KW-1185">Reference proteome</keyword>
<organism evidence="1 2">
    <name type="scientific">Thermochromatium tepidum ATCC 43061</name>
    <dbReference type="NCBI Taxonomy" id="316276"/>
    <lineage>
        <taxon>Bacteria</taxon>
        <taxon>Pseudomonadati</taxon>
        <taxon>Pseudomonadota</taxon>
        <taxon>Gammaproteobacteria</taxon>
        <taxon>Chromatiales</taxon>
        <taxon>Chromatiaceae</taxon>
        <taxon>Thermochromatium</taxon>
    </lineage>
</organism>
<dbReference type="GO" id="GO:0005975">
    <property type="term" value="P:carbohydrate metabolic process"/>
    <property type="evidence" value="ECO:0007669"/>
    <property type="project" value="InterPro"/>
</dbReference>
<dbReference type="Proteomes" id="UP000426424">
    <property type="component" value="Chromosome"/>
</dbReference>
<dbReference type="OrthoDB" id="9793440at2"/>
<sequence>MDVPAAIRTLVSVHDVMPATLTRVQPLVEWLEAAGVYPITLLVVPGLDWSEAQLAVLREYAARGHQLAGHGWIHRVERYGGIRHRLHACFVSRNVAEHLTLDTSGRLALMRRCHDWFGAHGLGAPRLYVPPAWALGRVTRAALVELPFEYCEVFGGVIATRTGRFHPLPLLGYEADAAWRIPIIRLWNRYNRARAQARGWLRLGVHPYDPELALAADLHADLRRFRHYADYDALDAEDEAIRDGDS</sequence>
<dbReference type="EMBL" id="CP039268">
    <property type="protein sequence ID" value="QGU32392.1"/>
    <property type="molecule type" value="Genomic_DNA"/>
</dbReference>
<dbReference type="Pfam" id="PF10096">
    <property type="entry name" value="DUF2334"/>
    <property type="match status" value="1"/>
</dbReference>
<evidence type="ECO:0000313" key="2">
    <source>
        <dbReference type="Proteomes" id="UP000426424"/>
    </source>
</evidence>
<dbReference type="AlphaFoldDB" id="A0A6I6E3Q5"/>
<dbReference type="SUPFAM" id="SSF88713">
    <property type="entry name" value="Glycoside hydrolase/deacetylase"/>
    <property type="match status" value="1"/>
</dbReference>
<dbReference type="InterPro" id="IPR018763">
    <property type="entry name" value="DUF2334"/>
</dbReference>
<evidence type="ECO:0000313" key="1">
    <source>
        <dbReference type="EMBL" id="QGU32392.1"/>
    </source>
</evidence>
<gene>
    <name evidence="1" type="ORF">E6P07_04940</name>
</gene>
<dbReference type="CDD" id="cd11374">
    <property type="entry name" value="CE4_u10"/>
    <property type="match status" value="1"/>
</dbReference>
<dbReference type="InterPro" id="IPR011330">
    <property type="entry name" value="Glyco_hydro/deAcase_b/a-brl"/>
</dbReference>
<dbReference type="RefSeq" id="WP_153974590.1">
    <property type="nucleotide sequence ID" value="NZ_CP039268.1"/>
</dbReference>
<reference evidence="1 2" key="1">
    <citation type="submission" date="2019-12" db="EMBL/GenBank/DDBJ databases">
        <title>The complete genome of the thermophilic, anoxygenic phototrophic gammaproteobacterium Thermochromatium tepidum.</title>
        <authorList>
            <person name="Sattley W.M."/>
            <person name="Swingley W.D."/>
            <person name="Burchell B.M."/>
            <person name="Gurbani S.A."/>
            <person name="Kujawa C.M."/>
            <person name="Nuccio D.A."/>
            <person name="Schladweiler J."/>
            <person name="Shaffer K.N."/>
            <person name="Stokes L.M."/>
            <person name="Touchman J.W."/>
            <person name="Blankenship R.E."/>
            <person name="Madigan M.T."/>
        </authorList>
    </citation>
    <scope>NUCLEOTIDE SEQUENCE [LARGE SCALE GENOMIC DNA]</scope>
    <source>
        <strain evidence="1 2">ATCC 43061</strain>
    </source>
</reference>
<dbReference type="KEGG" id="ttp:E6P07_04940"/>
<dbReference type="Gene3D" id="3.20.20.370">
    <property type="entry name" value="Glycoside hydrolase/deacetylase"/>
    <property type="match status" value="1"/>
</dbReference>
<protein>
    <submittedName>
        <fullName evidence="1">DUF2334 domain-containing protein</fullName>
    </submittedName>
</protein>
<proteinExistence type="predicted"/>
<name>A0A6I6E3Q5_THETI</name>
<accession>A0A6I6E3Q5</accession>